<feature type="transmembrane region" description="Helical" evidence="1">
    <location>
        <begin position="405"/>
        <end position="427"/>
    </location>
</feature>
<comment type="caution">
    <text evidence="2">The sequence shown here is derived from an EMBL/GenBank/DDBJ whole genome shotgun (WGS) entry which is preliminary data.</text>
</comment>
<protein>
    <recommendedName>
        <fullName evidence="4">Glycosyltransferase RgtA/B/C/D-like domain-containing protein</fullName>
    </recommendedName>
</protein>
<dbReference type="AlphaFoldDB" id="A0A1V9FUN0"/>
<dbReference type="RefSeq" id="WP_081150194.1">
    <property type="nucleotide sequence ID" value="NZ_LVYD01000054.1"/>
</dbReference>
<dbReference type="OrthoDB" id="636847at2"/>
<feature type="transmembrane region" description="Helical" evidence="1">
    <location>
        <begin position="170"/>
        <end position="195"/>
    </location>
</feature>
<feature type="transmembrane region" description="Helical" evidence="1">
    <location>
        <begin position="84"/>
        <end position="108"/>
    </location>
</feature>
<name>A0A1V9FUN0_9BACT</name>
<dbReference type="EMBL" id="LVYD01000054">
    <property type="protein sequence ID" value="OQP62017.1"/>
    <property type="molecule type" value="Genomic_DNA"/>
</dbReference>
<evidence type="ECO:0000256" key="1">
    <source>
        <dbReference type="SAM" id="Phobius"/>
    </source>
</evidence>
<keyword evidence="1" id="KW-1133">Transmembrane helix</keyword>
<evidence type="ECO:0000313" key="3">
    <source>
        <dbReference type="Proteomes" id="UP000192796"/>
    </source>
</evidence>
<dbReference type="Proteomes" id="UP000192796">
    <property type="component" value="Unassembled WGS sequence"/>
</dbReference>
<keyword evidence="1" id="KW-0472">Membrane</keyword>
<gene>
    <name evidence="2" type="ORF">A3860_30505</name>
</gene>
<proteinExistence type="predicted"/>
<organism evidence="2 3">
    <name type="scientific">Niastella vici</name>
    <dbReference type="NCBI Taxonomy" id="1703345"/>
    <lineage>
        <taxon>Bacteria</taxon>
        <taxon>Pseudomonadati</taxon>
        <taxon>Bacteroidota</taxon>
        <taxon>Chitinophagia</taxon>
        <taxon>Chitinophagales</taxon>
        <taxon>Chitinophagaceae</taxon>
        <taxon>Niastella</taxon>
    </lineage>
</organism>
<feature type="transmembrane region" description="Helical" evidence="1">
    <location>
        <begin position="20"/>
        <end position="39"/>
    </location>
</feature>
<evidence type="ECO:0000313" key="2">
    <source>
        <dbReference type="EMBL" id="OQP62017.1"/>
    </source>
</evidence>
<accession>A0A1V9FUN0</accession>
<feature type="transmembrane region" description="Helical" evidence="1">
    <location>
        <begin position="140"/>
        <end position="158"/>
    </location>
</feature>
<keyword evidence="1" id="KW-0812">Transmembrane</keyword>
<keyword evidence="3" id="KW-1185">Reference proteome</keyword>
<sequence>MEKQNSFKYFLLNTRFNKAVLFLAAIAILLQFTVFKYFYPYASFISGDSYVYLETAHLNLDINNYMVGYSRLLRLFSVFTRSDTALVAFQYLLIQSSALFFLFTLFFFYNPSKIIQIALICFIVPNPLFLYLANYISSDAYFLALSLIWFTILLWIIHRPTMRLIIFQTLSIYIAFTVRNNALIYPLIAAFAFIISPFTIKRKFLGIIGSCLVIGLFIAYTGTKFQSLTGTWQYSPFSGWQMANNAMYAYRYVDNKNVKPVPEKFRKLDNMIRNYFDSTRDLKKHPEEALLASTVYMWDRRSPLQKYMNLQFINDSVSDSRKKWASMGPLYGEYGLYIIKKYPLLFFKFFLWPNANRYFAPPVEFLEAYNMGKENVAPIAQAWFGYKSHKVTTRLKDFRVTLLDFYPILTGIMNVVFLCSLICFIIINGFRNAFPFRKGLLLAISVWIINAGFTIFASSAALRFQAFPILLVSTFALLQVDYLWKSSERIERSKLKVKNQELLIASGDI</sequence>
<feature type="transmembrane region" description="Helical" evidence="1">
    <location>
        <begin position="439"/>
        <end position="460"/>
    </location>
</feature>
<dbReference type="STRING" id="1703345.A3860_30505"/>
<feature type="transmembrane region" description="Helical" evidence="1">
    <location>
        <begin position="204"/>
        <end position="222"/>
    </location>
</feature>
<reference evidence="2 3" key="1">
    <citation type="submission" date="2016-03" db="EMBL/GenBank/DDBJ databases">
        <title>Niastella vici sp. nov., isolated from farmland soil.</title>
        <authorList>
            <person name="Chen L."/>
            <person name="Wang D."/>
            <person name="Yang S."/>
            <person name="Wang G."/>
        </authorList>
    </citation>
    <scope>NUCLEOTIDE SEQUENCE [LARGE SCALE GENOMIC DNA]</scope>
    <source>
        <strain evidence="2 3">DJ57</strain>
    </source>
</reference>
<feature type="transmembrane region" description="Helical" evidence="1">
    <location>
        <begin position="114"/>
        <end position="133"/>
    </location>
</feature>
<evidence type="ECO:0008006" key="4">
    <source>
        <dbReference type="Google" id="ProtNLM"/>
    </source>
</evidence>